<protein>
    <submittedName>
        <fullName evidence="1">Uncharacterized protein</fullName>
    </submittedName>
</protein>
<dbReference type="STRING" id="426418.B2WK33"/>
<organism evidence="1 2">
    <name type="scientific">Pyrenophora tritici-repentis (strain Pt-1C-BFP)</name>
    <name type="common">Wheat tan spot fungus</name>
    <name type="synonym">Drechslera tritici-repentis</name>
    <dbReference type="NCBI Taxonomy" id="426418"/>
    <lineage>
        <taxon>Eukaryota</taxon>
        <taxon>Fungi</taxon>
        <taxon>Dikarya</taxon>
        <taxon>Ascomycota</taxon>
        <taxon>Pezizomycotina</taxon>
        <taxon>Dothideomycetes</taxon>
        <taxon>Pleosporomycetidae</taxon>
        <taxon>Pleosporales</taxon>
        <taxon>Pleosporineae</taxon>
        <taxon>Pleosporaceae</taxon>
        <taxon>Pyrenophora</taxon>
    </lineage>
</organism>
<evidence type="ECO:0000313" key="2">
    <source>
        <dbReference type="Proteomes" id="UP000001471"/>
    </source>
</evidence>
<reference evidence="2" key="1">
    <citation type="journal article" date="2013" name="G3 (Bethesda)">
        <title>Comparative genomics of a plant-pathogenic fungus, Pyrenophora tritici-repentis, reveals transduplication and the impact of repeat elements on pathogenicity and population divergence.</title>
        <authorList>
            <person name="Manning V.A."/>
            <person name="Pandelova I."/>
            <person name="Dhillon B."/>
            <person name="Wilhelm L.J."/>
            <person name="Goodwin S.B."/>
            <person name="Berlin A.M."/>
            <person name="Figueroa M."/>
            <person name="Freitag M."/>
            <person name="Hane J.K."/>
            <person name="Henrissat B."/>
            <person name="Holman W.H."/>
            <person name="Kodira C.D."/>
            <person name="Martin J."/>
            <person name="Oliver R.P."/>
            <person name="Robbertse B."/>
            <person name="Schackwitz W."/>
            <person name="Schwartz D.C."/>
            <person name="Spatafora J.W."/>
            <person name="Turgeon B.G."/>
            <person name="Yandava C."/>
            <person name="Young S."/>
            <person name="Zhou S."/>
            <person name="Zeng Q."/>
            <person name="Grigoriev I.V."/>
            <person name="Ma L.-J."/>
            <person name="Ciuffetti L.M."/>
        </authorList>
    </citation>
    <scope>NUCLEOTIDE SEQUENCE [LARGE SCALE GENOMIC DNA]</scope>
    <source>
        <strain evidence="2">Pt-1C-BFP</strain>
    </source>
</reference>
<dbReference type="InParanoid" id="B2WK33"/>
<dbReference type="Proteomes" id="UP000001471">
    <property type="component" value="Unassembled WGS sequence"/>
</dbReference>
<sequence>MTAIFLPETSALAKRLLLHRRFLAEQVIIRKYRSVEIVLAFMDGSLVSMAVLRRDLDDLFAEVRTRCDNYGPDEGGSKIAQEIDRSIEDFFDNWSRAWPSVISDPESKSLPPIA</sequence>
<gene>
    <name evidence="1" type="ORF">PTRG_10222</name>
</gene>
<proteinExistence type="predicted"/>
<name>B2WK33_PYRTR</name>
<dbReference type="EMBL" id="DS231627">
    <property type="protein sequence ID" value="EDU43273.1"/>
    <property type="molecule type" value="Genomic_DNA"/>
</dbReference>
<evidence type="ECO:0000313" key="1">
    <source>
        <dbReference type="EMBL" id="EDU43273.1"/>
    </source>
</evidence>
<dbReference type="AlphaFoldDB" id="B2WK33"/>
<dbReference type="OrthoDB" id="3429912at2759"/>
<dbReference type="HOGENOM" id="CLU_2122308_0_0_1"/>
<accession>B2WK33</accession>